<dbReference type="AlphaFoldDB" id="A0AAW2LUG8"/>
<reference evidence="1" key="2">
    <citation type="journal article" date="2024" name="Plant">
        <title>Genomic evolution and insights into agronomic trait innovations of Sesamum species.</title>
        <authorList>
            <person name="Miao H."/>
            <person name="Wang L."/>
            <person name="Qu L."/>
            <person name="Liu H."/>
            <person name="Sun Y."/>
            <person name="Le M."/>
            <person name="Wang Q."/>
            <person name="Wei S."/>
            <person name="Zheng Y."/>
            <person name="Lin W."/>
            <person name="Duan Y."/>
            <person name="Cao H."/>
            <person name="Xiong S."/>
            <person name="Wang X."/>
            <person name="Wei L."/>
            <person name="Li C."/>
            <person name="Ma Q."/>
            <person name="Ju M."/>
            <person name="Zhao R."/>
            <person name="Li G."/>
            <person name="Mu C."/>
            <person name="Tian Q."/>
            <person name="Mei H."/>
            <person name="Zhang T."/>
            <person name="Gao T."/>
            <person name="Zhang H."/>
        </authorList>
    </citation>
    <scope>NUCLEOTIDE SEQUENCE</scope>
    <source>
        <strain evidence="1">G01</strain>
    </source>
</reference>
<sequence length="83" mass="8739">MTHKSISTVLVGDASTSKAKCKRAGHWKMEKGNGKVVAATASTMSARIAPVGKGKGKGKEGGLQRSRANDVGIYCQGKGHWKR</sequence>
<reference evidence="1" key="1">
    <citation type="submission" date="2020-06" db="EMBL/GenBank/DDBJ databases">
        <authorList>
            <person name="Li T."/>
            <person name="Hu X."/>
            <person name="Zhang T."/>
            <person name="Song X."/>
            <person name="Zhang H."/>
            <person name="Dai N."/>
            <person name="Sheng W."/>
            <person name="Hou X."/>
            <person name="Wei L."/>
        </authorList>
    </citation>
    <scope>NUCLEOTIDE SEQUENCE</scope>
    <source>
        <strain evidence="1">G01</strain>
        <tissue evidence="1">Leaf</tissue>
    </source>
</reference>
<organism evidence="1">
    <name type="scientific">Sesamum angustifolium</name>
    <dbReference type="NCBI Taxonomy" id="2727405"/>
    <lineage>
        <taxon>Eukaryota</taxon>
        <taxon>Viridiplantae</taxon>
        <taxon>Streptophyta</taxon>
        <taxon>Embryophyta</taxon>
        <taxon>Tracheophyta</taxon>
        <taxon>Spermatophyta</taxon>
        <taxon>Magnoliopsida</taxon>
        <taxon>eudicotyledons</taxon>
        <taxon>Gunneridae</taxon>
        <taxon>Pentapetalae</taxon>
        <taxon>asterids</taxon>
        <taxon>lamiids</taxon>
        <taxon>Lamiales</taxon>
        <taxon>Pedaliaceae</taxon>
        <taxon>Sesamum</taxon>
    </lineage>
</organism>
<proteinExistence type="predicted"/>
<protein>
    <submittedName>
        <fullName evidence="1">Uncharacterized protein</fullName>
    </submittedName>
</protein>
<gene>
    <name evidence="1" type="ORF">Sangu_1862500</name>
</gene>
<evidence type="ECO:0000313" key="1">
    <source>
        <dbReference type="EMBL" id="KAL0322432.1"/>
    </source>
</evidence>
<dbReference type="EMBL" id="JACGWK010000012">
    <property type="protein sequence ID" value="KAL0322432.1"/>
    <property type="molecule type" value="Genomic_DNA"/>
</dbReference>
<accession>A0AAW2LUG8</accession>
<comment type="caution">
    <text evidence="1">The sequence shown here is derived from an EMBL/GenBank/DDBJ whole genome shotgun (WGS) entry which is preliminary data.</text>
</comment>
<name>A0AAW2LUG8_9LAMI</name>